<evidence type="ECO:0000259" key="4">
    <source>
        <dbReference type="SMART" id="SM00822"/>
    </source>
</evidence>
<keyword evidence="3" id="KW-0520">NAD</keyword>
<proteinExistence type="inferred from homology"/>
<dbReference type="FunFam" id="3.40.50.720:FF:000084">
    <property type="entry name" value="Short-chain dehydrogenase reductase"/>
    <property type="match status" value="1"/>
</dbReference>
<organism evidence="5 6">
    <name type="scientific">Acrocarpospora pleiomorpha</name>
    <dbReference type="NCBI Taxonomy" id="90975"/>
    <lineage>
        <taxon>Bacteria</taxon>
        <taxon>Bacillati</taxon>
        <taxon>Actinomycetota</taxon>
        <taxon>Actinomycetes</taxon>
        <taxon>Streptosporangiales</taxon>
        <taxon>Streptosporangiaceae</taxon>
        <taxon>Acrocarpospora</taxon>
    </lineage>
</organism>
<keyword evidence="2" id="KW-0560">Oxidoreductase</keyword>
<comment type="caution">
    <text evidence="5">The sequence shown here is derived from an EMBL/GenBank/DDBJ whole genome shotgun (WGS) entry which is preliminary data.</text>
</comment>
<feature type="domain" description="Ketoreductase" evidence="4">
    <location>
        <begin position="17"/>
        <end position="200"/>
    </location>
</feature>
<dbReference type="SUPFAM" id="SSF51735">
    <property type="entry name" value="NAD(P)-binding Rossmann-fold domains"/>
    <property type="match status" value="1"/>
</dbReference>
<dbReference type="RefSeq" id="WP_218038672.1">
    <property type="nucleotide sequence ID" value="NZ_BAAAHM010000041.1"/>
</dbReference>
<gene>
    <name evidence="5" type="ORF">Aple_072550</name>
</gene>
<comment type="similarity">
    <text evidence="1">Belongs to the short-chain dehydrogenases/reductases (SDR) family.</text>
</comment>
<dbReference type="InterPro" id="IPR057326">
    <property type="entry name" value="KR_dom"/>
</dbReference>
<evidence type="ECO:0000256" key="3">
    <source>
        <dbReference type="ARBA" id="ARBA00023027"/>
    </source>
</evidence>
<protein>
    <submittedName>
        <fullName evidence="5">Oxidoreductase</fullName>
    </submittedName>
</protein>
<dbReference type="PRINTS" id="PR00081">
    <property type="entry name" value="GDHRDH"/>
</dbReference>
<dbReference type="InterPro" id="IPR020904">
    <property type="entry name" value="Sc_DH/Rdtase_CS"/>
</dbReference>
<dbReference type="PANTHER" id="PTHR24321">
    <property type="entry name" value="DEHYDROGENASES, SHORT CHAIN"/>
    <property type="match status" value="1"/>
</dbReference>
<evidence type="ECO:0000313" key="5">
    <source>
        <dbReference type="EMBL" id="GES24356.1"/>
    </source>
</evidence>
<keyword evidence="6" id="KW-1185">Reference proteome</keyword>
<dbReference type="Proteomes" id="UP000377595">
    <property type="component" value="Unassembled WGS sequence"/>
</dbReference>
<dbReference type="EMBL" id="BLAF01000051">
    <property type="protein sequence ID" value="GES24356.1"/>
    <property type="molecule type" value="Genomic_DNA"/>
</dbReference>
<reference evidence="5 6" key="1">
    <citation type="submission" date="2019-10" db="EMBL/GenBank/DDBJ databases">
        <title>Whole genome shotgun sequence of Acrocarpospora pleiomorpha NBRC 16267.</title>
        <authorList>
            <person name="Ichikawa N."/>
            <person name="Kimura A."/>
            <person name="Kitahashi Y."/>
            <person name="Komaki H."/>
            <person name="Oguchi A."/>
        </authorList>
    </citation>
    <scope>NUCLEOTIDE SEQUENCE [LARGE SCALE GENOMIC DNA]</scope>
    <source>
        <strain evidence="5 6">NBRC 16267</strain>
    </source>
</reference>
<dbReference type="CDD" id="cd05233">
    <property type="entry name" value="SDR_c"/>
    <property type="match status" value="1"/>
</dbReference>
<sequence>MHIEFLEDFVNGQLRGKTAIVTGAASGIGRATAALFAARGAAVLAVDRDEEGLLELRDEAGGEVAVLAVDLTAAGAAERVFDHCVEILGAPNVLANVAGRAGDRSAADTTDEDFESFLRINLGTTFALSRRAVIAFGDAGGAIVNTSSAFALTGVAGSAPYSAAKGAVSSLTRQMAADYGRRGIRVNAVAPGLIETPATRAKIAAGVFDDLVTRSRPLPRVGQPIDVARVLAFLASDEAAFVTGLTIPVDGGWTSTHFRG</sequence>
<evidence type="ECO:0000256" key="1">
    <source>
        <dbReference type="ARBA" id="ARBA00006484"/>
    </source>
</evidence>
<dbReference type="InterPro" id="IPR002347">
    <property type="entry name" value="SDR_fam"/>
</dbReference>
<dbReference type="PROSITE" id="PS00061">
    <property type="entry name" value="ADH_SHORT"/>
    <property type="match status" value="1"/>
</dbReference>
<dbReference type="Pfam" id="PF13561">
    <property type="entry name" value="adh_short_C2"/>
    <property type="match status" value="1"/>
</dbReference>
<dbReference type="Gene3D" id="3.40.50.720">
    <property type="entry name" value="NAD(P)-binding Rossmann-like Domain"/>
    <property type="match status" value="1"/>
</dbReference>
<dbReference type="PRINTS" id="PR00080">
    <property type="entry name" value="SDRFAMILY"/>
</dbReference>
<accession>A0A5M3XTZ0</accession>
<dbReference type="SMART" id="SM00822">
    <property type="entry name" value="PKS_KR"/>
    <property type="match status" value="1"/>
</dbReference>
<dbReference type="InterPro" id="IPR036291">
    <property type="entry name" value="NAD(P)-bd_dom_sf"/>
</dbReference>
<dbReference type="GO" id="GO:0016491">
    <property type="term" value="F:oxidoreductase activity"/>
    <property type="evidence" value="ECO:0007669"/>
    <property type="project" value="UniProtKB-KW"/>
</dbReference>
<evidence type="ECO:0000256" key="2">
    <source>
        <dbReference type="ARBA" id="ARBA00023002"/>
    </source>
</evidence>
<dbReference type="AlphaFoldDB" id="A0A5M3XTZ0"/>
<name>A0A5M3XTZ0_9ACTN</name>
<dbReference type="PANTHER" id="PTHR24321:SF8">
    <property type="entry name" value="ESTRADIOL 17-BETA-DEHYDROGENASE 8-RELATED"/>
    <property type="match status" value="1"/>
</dbReference>
<evidence type="ECO:0000313" key="6">
    <source>
        <dbReference type="Proteomes" id="UP000377595"/>
    </source>
</evidence>